<gene>
    <name evidence="4" type="ORF">SAMN02983003_2541</name>
</gene>
<evidence type="ECO:0000259" key="3">
    <source>
        <dbReference type="Pfam" id="PF08239"/>
    </source>
</evidence>
<organism evidence="4 5">
    <name type="scientific">Devosia enhydra</name>
    <dbReference type="NCBI Taxonomy" id="665118"/>
    <lineage>
        <taxon>Bacteria</taxon>
        <taxon>Pseudomonadati</taxon>
        <taxon>Pseudomonadota</taxon>
        <taxon>Alphaproteobacteria</taxon>
        <taxon>Hyphomicrobiales</taxon>
        <taxon>Devosiaceae</taxon>
        <taxon>Devosia</taxon>
    </lineage>
</organism>
<feature type="domain" description="SH3b" evidence="3">
    <location>
        <begin position="150"/>
        <end position="201"/>
    </location>
</feature>
<feature type="region of interest" description="Disordered" evidence="1">
    <location>
        <begin position="1"/>
        <end position="41"/>
    </location>
</feature>
<protein>
    <submittedName>
        <fullName evidence="4">SH3 domain-containing protein</fullName>
    </submittedName>
</protein>
<keyword evidence="2" id="KW-0812">Transmembrane</keyword>
<evidence type="ECO:0000256" key="2">
    <source>
        <dbReference type="SAM" id="Phobius"/>
    </source>
</evidence>
<dbReference type="Gene3D" id="2.30.30.40">
    <property type="entry name" value="SH3 Domains"/>
    <property type="match status" value="1"/>
</dbReference>
<dbReference type="InterPro" id="IPR003646">
    <property type="entry name" value="SH3-like_bac-type"/>
</dbReference>
<reference evidence="4 5" key="1">
    <citation type="submission" date="2016-11" db="EMBL/GenBank/DDBJ databases">
        <authorList>
            <person name="Jaros S."/>
            <person name="Januszkiewicz K."/>
            <person name="Wedrychowicz H."/>
        </authorList>
    </citation>
    <scope>NUCLEOTIDE SEQUENCE [LARGE SCALE GENOMIC DNA]</scope>
    <source>
        <strain evidence="4 5">ATCC 23634</strain>
    </source>
</reference>
<name>A0A1K2HZ14_9HYPH</name>
<proteinExistence type="predicted"/>
<evidence type="ECO:0000313" key="4">
    <source>
        <dbReference type="EMBL" id="SFZ85380.1"/>
    </source>
</evidence>
<evidence type="ECO:0000313" key="5">
    <source>
        <dbReference type="Proteomes" id="UP000183447"/>
    </source>
</evidence>
<keyword evidence="2" id="KW-0472">Membrane</keyword>
<dbReference type="AlphaFoldDB" id="A0A1K2HZ14"/>
<accession>A0A1K2HZ14</accession>
<dbReference type="RefSeq" id="WP_072343517.1">
    <property type="nucleotide sequence ID" value="NZ_FPKU01000002.1"/>
</dbReference>
<dbReference type="Proteomes" id="UP000183447">
    <property type="component" value="Unassembled WGS sequence"/>
</dbReference>
<keyword evidence="2" id="KW-1133">Transmembrane helix</keyword>
<keyword evidence="5" id="KW-1185">Reference proteome</keyword>
<dbReference type="Pfam" id="PF08239">
    <property type="entry name" value="SH3_3"/>
    <property type="match status" value="1"/>
</dbReference>
<dbReference type="EMBL" id="FPKU01000002">
    <property type="protein sequence ID" value="SFZ85380.1"/>
    <property type="molecule type" value="Genomic_DNA"/>
</dbReference>
<dbReference type="OrthoDB" id="9790951at2"/>
<evidence type="ECO:0000256" key="1">
    <source>
        <dbReference type="SAM" id="MobiDB-lite"/>
    </source>
</evidence>
<sequence length="206" mass="21320">MDTQPASQTADIKTQGSQAPDTQAQDVQAPDTQAASVPTASVSPDLRRARLLSAGRYAGVLMASLIVIGGAVGFSAQAAGSMVSIKSAARADVRQSYAMPLPDRKAADFNVARATPAVVEARASVMQAALPAPAAEVAAKPSRPHRIVASSLNIRSRPGQGGTLFSLPRGSVVDVAEVQGNWLRITAPDGRSGWAFSRYLEAASIQ</sequence>
<feature type="transmembrane region" description="Helical" evidence="2">
    <location>
        <begin position="57"/>
        <end position="76"/>
    </location>
</feature>